<dbReference type="EMBL" id="CP098117">
    <property type="protein sequence ID" value="URS50555.1"/>
    <property type="molecule type" value="Genomic_DNA"/>
</dbReference>
<evidence type="ECO:0000313" key="2">
    <source>
        <dbReference type="EMBL" id="URS51810.1"/>
    </source>
</evidence>
<protein>
    <submittedName>
        <fullName evidence="1">Uncharacterized protein</fullName>
    </submittedName>
</protein>
<accession>A0AAE9RTF9</accession>
<proteinExistence type="predicted"/>
<sequence length="84" mass="9263">MKGVERSEIAFAGHAEDPVRAMDAQRIHQNLASGTDIWFARHDMHFLNLTISGSPCSRRYVFSAMLFSQSSMGDMNIASGANTD</sequence>
<dbReference type="EMBL" id="CP098118">
    <property type="protein sequence ID" value="URS51810.1"/>
    <property type="molecule type" value="Genomic_DNA"/>
</dbReference>
<dbReference type="Proteomes" id="UP001056690">
    <property type="component" value="Chromosome 1"/>
</dbReference>
<dbReference type="AlphaFoldDB" id="A0AAE9RTF9"/>
<dbReference type="Proteomes" id="UP001056690">
    <property type="component" value="Chromosome 2"/>
</dbReference>
<evidence type="ECO:0000313" key="1">
    <source>
        <dbReference type="EMBL" id="URS50555.1"/>
    </source>
</evidence>
<evidence type="ECO:0000313" key="3">
    <source>
        <dbReference type="Proteomes" id="UP001056690"/>
    </source>
</evidence>
<organism evidence="1 3">
    <name type="scientific">Brucella abortus</name>
    <dbReference type="NCBI Taxonomy" id="235"/>
    <lineage>
        <taxon>Bacteria</taxon>
        <taxon>Pseudomonadati</taxon>
        <taxon>Pseudomonadota</taxon>
        <taxon>Alphaproteobacteria</taxon>
        <taxon>Hyphomicrobiales</taxon>
        <taxon>Brucellaceae</taxon>
        <taxon>Brucella/Ochrobactrum group</taxon>
        <taxon>Brucella</taxon>
    </lineage>
</organism>
<gene>
    <name evidence="1" type="ORF">NBW10_08265</name>
    <name evidence="2" type="ORF">NBW10_13830</name>
</gene>
<name>A0AAE9RTF9_BRUAO</name>
<dbReference type="RefSeq" id="WP_032454982.1">
    <property type="nucleotide sequence ID" value="NZ_CP023242.1"/>
</dbReference>
<reference evidence="1" key="1">
    <citation type="submission" date="2022-05" db="EMBL/GenBank/DDBJ databases">
        <title>Brucella abortus biovar 1 isolated from water buffalo in Campania region.</title>
        <authorList>
            <person name="Riccardi M.G."/>
            <person name="Paradiso R."/>
            <person name="Borriello G."/>
        </authorList>
    </citation>
    <scope>NUCLEOTIDE SEQUENCE</scope>
    <source>
        <strain evidence="1">69841</strain>
    </source>
</reference>